<sequence>MDDDEFDEFDDIPDDDMILALTQATDAAAASSNGFGGAASHSRTTTQFASSARPPPPPSRRPGVSGASNSFSRTRPAGNAANGALDDLPPDAFVSSPEKPSHAPIRNPRPQQPSAQQPQNFRQTTLWGNTLQEGRVAGLQAPNSRPFRADLPPEAPTHHELQHEELSTWVYPLNLGPIRDYQFSIVKNGLFNNTLVALPTGLGKTFIAATVILNYFRWTKRAKIIFVAPTKPLASQQVQACLNIAGIPRSQATLLTGETPPVLRQGEWESKRLFFMTPQTLMNDLSKGFADPKSIVLLVIDEAHRATGDYAYVKAVEFIRRFSKSIRVLALTATPGSTVEGVQDIIDNLGISHVEIRTEESIDIRQYVHSRNIDTVTFDPSDEMFEVRDLFSKALKPLVDKLSSQNIYYGRDPMSLTTFGLLQSRKEWMAGPGKHANQGTKFMTLAVFSILQSLAHSIKLLNFHGIKPLYHFLAEFRATEEEKPGPGSKLKRQLLADENFQKMMSMIERWMKVDEFNGHPKLTYLCETLVNHFIDAGEGSNTRAIVFSEYRDSAEEIVRLLNNQPLIRANVFVGQADSKRSEGMKQKQQIETIEKFKSGGFNVLVATSIGEEGLDIGQVDLIVCYDASASPIRMLQRMGRTGRKRAGKIVLLLMKGKEEDKFMEAKDSYQRMQQLICDGDGFTFRHDLSTRIVPRDIRPEVDKRHVDIPIENSQDPSLPEPKKTAAGLRKKPAKKKFNMPDGVETGFMKASLFGRPAERAPKAPKQPAETDFLVEVPELEKVLLSKSQTDRFERLYKSLPKGPFNEVQELGFDDIDLGAHPAAQRVLRRTVSLKHGQYTKRCVRLFKTLGQYQSPLEGFGHPYSETDTTSWKHLPVKPFADDTLDQPVNSGPKAGSSASNRQRADGRSPAARKTSSTTRKRKSESNYFSECEEVDDDEDEGEESAAEETIPRGRRGHGRKTGRGGFKRVGDHLEDLGDDCTRTSDLEETDGSDSGADLDDFIVGDDVLTSSNQQRSTGPTTPGSSRLSVRRRHPGAVAEKRPFYEPIEFDPTQGTTDDEMPDLTELVAKSTKKATGPSKSKATYLEEEDTEDDLPRPSPRRPQAKRRRQVLADSDDDDDDDGDTL</sequence>
<evidence type="ECO:0000256" key="15">
    <source>
        <dbReference type="SAM" id="MobiDB-lite"/>
    </source>
</evidence>
<feature type="compositionally biased region" description="Acidic residues" evidence="15">
    <location>
        <begin position="1113"/>
        <end position="1125"/>
    </location>
</feature>
<feature type="compositionally biased region" description="Acidic residues" evidence="15">
    <location>
        <begin position="986"/>
        <end position="1003"/>
    </location>
</feature>
<dbReference type="SMART" id="SM00490">
    <property type="entry name" value="HELICc"/>
    <property type="match status" value="1"/>
</dbReference>
<feature type="region of interest" description="Disordered" evidence="15">
    <location>
        <begin position="710"/>
        <end position="741"/>
    </location>
</feature>
<comment type="function">
    <text evidence="1 14">ATP-dependent DNA helicase involved in DNA damage repair by homologous recombination and in genome maintenance. Capable of unwinding D-loops. Plays a role in limiting crossover recombinants during mitotic DNA double-strand break (DSB) repair. Component of a FANCM-MHF complex which promotes gene conversion at blocked replication forks, probably by reversal of the stalled fork.</text>
</comment>
<dbReference type="InterPro" id="IPR027417">
    <property type="entry name" value="P-loop_NTPase"/>
</dbReference>
<dbReference type="PANTHER" id="PTHR14025">
    <property type="entry name" value="FANCONI ANEMIA GROUP M FANCM FAMILY MEMBER"/>
    <property type="match status" value="1"/>
</dbReference>
<evidence type="ECO:0000256" key="5">
    <source>
        <dbReference type="ARBA" id="ARBA00022741"/>
    </source>
</evidence>
<comment type="subcellular location">
    <subcellularLocation>
        <location evidence="2 14">Nucleus</location>
    </subcellularLocation>
</comment>
<dbReference type="SUPFAM" id="SSF52540">
    <property type="entry name" value="P-loop containing nucleoside triphosphate hydrolases"/>
    <property type="match status" value="1"/>
</dbReference>
<dbReference type="GO" id="GO:0000400">
    <property type="term" value="F:four-way junction DNA binding"/>
    <property type="evidence" value="ECO:0007669"/>
    <property type="project" value="TreeGrafter"/>
</dbReference>
<evidence type="ECO:0000256" key="10">
    <source>
        <dbReference type="ARBA" id="ARBA00023125"/>
    </source>
</evidence>
<evidence type="ECO:0000256" key="9">
    <source>
        <dbReference type="ARBA" id="ARBA00022840"/>
    </source>
</evidence>
<dbReference type="PROSITE" id="PS51194">
    <property type="entry name" value="HELICASE_CTER"/>
    <property type="match status" value="1"/>
</dbReference>
<feature type="domain" description="Helicase C-terminal" evidence="17">
    <location>
        <begin position="529"/>
        <end position="690"/>
    </location>
</feature>
<evidence type="ECO:0000256" key="12">
    <source>
        <dbReference type="ARBA" id="ARBA00023242"/>
    </source>
</evidence>
<dbReference type="InterPro" id="IPR044749">
    <property type="entry name" value="FANCM_DEXDc"/>
</dbReference>
<evidence type="ECO:0000256" key="7">
    <source>
        <dbReference type="ARBA" id="ARBA00022801"/>
    </source>
</evidence>
<dbReference type="SMART" id="SM00487">
    <property type="entry name" value="DEXDc"/>
    <property type="match status" value="1"/>
</dbReference>
<dbReference type="PANTHER" id="PTHR14025:SF20">
    <property type="entry name" value="FANCONI ANEMIA GROUP M PROTEIN"/>
    <property type="match status" value="1"/>
</dbReference>
<dbReference type="EC" id="3.6.4.12" evidence="14"/>
<dbReference type="GO" id="GO:0036297">
    <property type="term" value="P:interstrand cross-link repair"/>
    <property type="evidence" value="ECO:0007669"/>
    <property type="project" value="TreeGrafter"/>
</dbReference>
<comment type="catalytic activity">
    <reaction evidence="13 14">
        <text>ATP + H2O = ADP + phosphate + H(+)</text>
        <dbReference type="Rhea" id="RHEA:13065"/>
        <dbReference type="ChEBI" id="CHEBI:15377"/>
        <dbReference type="ChEBI" id="CHEBI:15378"/>
        <dbReference type="ChEBI" id="CHEBI:30616"/>
        <dbReference type="ChEBI" id="CHEBI:43474"/>
        <dbReference type="ChEBI" id="CHEBI:456216"/>
        <dbReference type="EC" id="3.6.4.12"/>
    </reaction>
</comment>
<protein>
    <recommendedName>
        <fullName evidence="14">ATP-dependent DNA helicase</fullName>
        <ecNumber evidence="14">3.6.4.12</ecNumber>
    </recommendedName>
</protein>
<feature type="region of interest" description="Disordered" evidence="15">
    <location>
        <begin position="28"/>
        <end position="119"/>
    </location>
</feature>
<evidence type="ECO:0000256" key="6">
    <source>
        <dbReference type="ARBA" id="ARBA00022763"/>
    </source>
</evidence>
<feature type="region of interest" description="Disordered" evidence="15">
    <location>
        <begin position="877"/>
        <end position="1125"/>
    </location>
</feature>
<keyword evidence="11" id="KW-0234">DNA repair</keyword>
<dbReference type="InterPro" id="IPR014001">
    <property type="entry name" value="Helicase_ATP-bd"/>
</dbReference>
<dbReference type="GO" id="GO:0045003">
    <property type="term" value="P:double-strand break repair via synthesis-dependent strand annealing"/>
    <property type="evidence" value="ECO:0007669"/>
    <property type="project" value="TreeGrafter"/>
</dbReference>
<dbReference type="Gene3D" id="1.20.1320.20">
    <property type="entry name" value="hef helicase domain"/>
    <property type="match status" value="1"/>
</dbReference>
<feature type="compositionally biased region" description="Polar residues" evidence="15">
    <location>
        <begin position="1008"/>
        <end position="1027"/>
    </location>
</feature>
<comment type="caution">
    <text evidence="18">The sequence shown here is derived from an EMBL/GenBank/DDBJ whole genome shotgun (WGS) entry which is preliminary data.</text>
</comment>
<evidence type="ECO:0000259" key="16">
    <source>
        <dbReference type="PROSITE" id="PS51192"/>
    </source>
</evidence>
<feature type="compositionally biased region" description="Acidic residues" evidence="15">
    <location>
        <begin position="930"/>
        <end position="946"/>
    </location>
</feature>
<dbReference type="FunFam" id="3.40.50.300:FF:001992">
    <property type="entry name" value="ATP-dependent RNA helicase, putative"/>
    <property type="match status" value="1"/>
</dbReference>
<dbReference type="Pfam" id="PF00271">
    <property type="entry name" value="Helicase_C"/>
    <property type="match status" value="1"/>
</dbReference>
<proteinExistence type="inferred from homology"/>
<feature type="compositionally biased region" description="Basic residues" evidence="15">
    <location>
        <begin position="952"/>
        <end position="966"/>
    </location>
</feature>
<dbReference type="GO" id="GO:0009378">
    <property type="term" value="F:four-way junction helicase activity"/>
    <property type="evidence" value="ECO:0007669"/>
    <property type="project" value="TreeGrafter"/>
</dbReference>
<evidence type="ECO:0000313" key="19">
    <source>
        <dbReference type="Proteomes" id="UP001303115"/>
    </source>
</evidence>
<dbReference type="GO" id="GO:0043138">
    <property type="term" value="F:3'-5' DNA helicase activity"/>
    <property type="evidence" value="ECO:0007669"/>
    <property type="project" value="InterPro"/>
</dbReference>
<dbReference type="Gene3D" id="3.40.50.300">
    <property type="entry name" value="P-loop containing nucleotide triphosphate hydrolases"/>
    <property type="match status" value="2"/>
</dbReference>
<evidence type="ECO:0000256" key="8">
    <source>
        <dbReference type="ARBA" id="ARBA00022806"/>
    </source>
</evidence>
<dbReference type="GO" id="GO:0005524">
    <property type="term" value="F:ATP binding"/>
    <property type="evidence" value="ECO:0007669"/>
    <property type="project" value="UniProtKB-UniRule"/>
</dbReference>
<dbReference type="InterPro" id="IPR006935">
    <property type="entry name" value="Helicase/UvrB_N"/>
</dbReference>
<evidence type="ECO:0000256" key="4">
    <source>
        <dbReference type="ARBA" id="ARBA00011390"/>
    </source>
</evidence>
<gene>
    <name evidence="18" type="ORF">C8A01DRAFT_12083</name>
</gene>
<dbReference type="GO" id="GO:0005634">
    <property type="term" value="C:nucleus"/>
    <property type="evidence" value="ECO:0007669"/>
    <property type="project" value="UniProtKB-SubCell"/>
</dbReference>
<evidence type="ECO:0000256" key="14">
    <source>
        <dbReference type="RuleBase" id="RU367027"/>
    </source>
</evidence>
<organism evidence="18 19">
    <name type="scientific">Parachaetomium inaequale</name>
    <dbReference type="NCBI Taxonomy" id="2588326"/>
    <lineage>
        <taxon>Eukaryota</taxon>
        <taxon>Fungi</taxon>
        <taxon>Dikarya</taxon>
        <taxon>Ascomycota</taxon>
        <taxon>Pezizomycotina</taxon>
        <taxon>Sordariomycetes</taxon>
        <taxon>Sordariomycetidae</taxon>
        <taxon>Sordariales</taxon>
        <taxon>Chaetomiaceae</taxon>
        <taxon>Parachaetomium</taxon>
    </lineage>
</organism>
<evidence type="ECO:0000259" key="17">
    <source>
        <dbReference type="PROSITE" id="PS51194"/>
    </source>
</evidence>
<dbReference type="CDD" id="cd18033">
    <property type="entry name" value="DEXDc_FANCM"/>
    <property type="match status" value="1"/>
</dbReference>
<evidence type="ECO:0000256" key="2">
    <source>
        <dbReference type="ARBA" id="ARBA00004123"/>
    </source>
</evidence>
<dbReference type="CDD" id="cd18801">
    <property type="entry name" value="SF2_C_FANCM_Hef"/>
    <property type="match status" value="1"/>
</dbReference>
<dbReference type="CDD" id="cd12091">
    <property type="entry name" value="FANCM_ID"/>
    <property type="match status" value="1"/>
</dbReference>
<feature type="compositionally biased region" description="Basic residues" evidence="15">
    <location>
        <begin position="1098"/>
        <end position="1109"/>
    </location>
</feature>
<evidence type="ECO:0000256" key="13">
    <source>
        <dbReference type="ARBA" id="ARBA00047995"/>
    </source>
</evidence>
<feature type="domain" description="Helicase ATP-binding" evidence="16">
    <location>
        <begin position="185"/>
        <end position="353"/>
    </location>
</feature>
<keyword evidence="10" id="KW-0238">DNA-binding</keyword>
<keyword evidence="12" id="KW-0539">Nucleus</keyword>
<comment type="similarity">
    <text evidence="3 14">Belongs to the DEAD box helicase family. DEAH subfamily. FANCM sub-subfamily.</text>
</comment>
<evidence type="ECO:0000256" key="3">
    <source>
        <dbReference type="ARBA" id="ARBA00009889"/>
    </source>
</evidence>
<dbReference type="FunFam" id="3.40.50.300:FF:000861">
    <property type="entry name" value="Fanconi anemia, complementation group M"/>
    <property type="match status" value="1"/>
</dbReference>
<evidence type="ECO:0000256" key="1">
    <source>
        <dbReference type="ARBA" id="ARBA00003813"/>
    </source>
</evidence>
<dbReference type="GO" id="GO:0016787">
    <property type="term" value="F:hydrolase activity"/>
    <property type="evidence" value="ECO:0007669"/>
    <property type="project" value="UniProtKB-KW"/>
</dbReference>
<keyword evidence="19" id="KW-1185">Reference proteome</keyword>
<reference evidence="19" key="1">
    <citation type="journal article" date="2023" name="Mol. Phylogenet. Evol.">
        <title>Genome-scale phylogeny and comparative genomics of the fungal order Sordariales.</title>
        <authorList>
            <person name="Hensen N."/>
            <person name="Bonometti L."/>
            <person name="Westerberg I."/>
            <person name="Brannstrom I.O."/>
            <person name="Guillou S."/>
            <person name="Cros-Aarteil S."/>
            <person name="Calhoun S."/>
            <person name="Haridas S."/>
            <person name="Kuo A."/>
            <person name="Mondo S."/>
            <person name="Pangilinan J."/>
            <person name="Riley R."/>
            <person name="LaButti K."/>
            <person name="Andreopoulos B."/>
            <person name="Lipzen A."/>
            <person name="Chen C."/>
            <person name="Yan M."/>
            <person name="Daum C."/>
            <person name="Ng V."/>
            <person name="Clum A."/>
            <person name="Steindorff A."/>
            <person name="Ohm R.A."/>
            <person name="Martin F."/>
            <person name="Silar P."/>
            <person name="Natvig D.O."/>
            <person name="Lalanne C."/>
            <person name="Gautier V."/>
            <person name="Ament-Velasquez S.L."/>
            <person name="Kruys A."/>
            <person name="Hutchinson M.I."/>
            <person name="Powell A.J."/>
            <person name="Barry K."/>
            <person name="Miller A.N."/>
            <person name="Grigoriev I.V."/>
            <person name="Debuchy R."/>
            <person name="Gladieux P."/>
            <person name="Hiltunen Thoren M."/>
            <person name="Johannesson H."/>
        </authorList>
    </citation>
    <scope>NUCLEOTIDE SEQUENCE [LARGE SCALE GENOMIC DNA]</scope>
    <source>
        <strain evidence="19">CBS 284.82</strain>
    </source>
</reference>
<evidence type="ECO:0000256" key="11">
    <source>
        <dbReference type="ARBA" id="ARBA00023204"/>
    </source>
</evidence>
<dbReference type="Pfam" id="PF04851">
    <property type="entry name" value="ResIII"/>
    <property type="match status" value="1"/>
</dbReference>
<accession>A0AAN6SVX9</accession>
<keyword evidence="8" id="KW-0347">Helicase</keyword>
<dbReference type="PROSITE" id="PS51192">
    <property type="entry name" value="HELICASE_ATP_BIND_1"/>
    <property type="match status" value="1"/>
</dbReference>
<name>A0AAN6SVX9_9PEZI</name>
<dbReference type="InterPro" id="IPR039686">
    <property type="entry name" value="FANCM/Mph1-like_ID"/>
</dbReference>
<evidence type="ECO:0000313" key="18">
    <source>
        <dbReference type="EMBL" id="KAK4044557.1"/>
    </source>
</evidence>
<dbReference type="AlphaFoldDB" id="A0AAN6SVX9"/>
<keyword evidence="6" id="KW-0227">DNA damage</keyword>
<keyword evidence="5" id="KW-0547">Nucleotide-binding</keyword>
<feature type="compositionally biased region" description="Low complexity" evidence="15">
    <location>
        <begin position="106"/>
        <end position="119"/>
    </location>
</feature>
<dbReference type="InterPro" id="IPR001650">
    <property type="entry name" value="Helicase_C-like"/>
</dbReference>
<dbReference type="EMBL" id="MU854318">
    <property type="protein sequence ID" value="KAK4044557.1"/>
    <property type="molecule type" value="Genomic_DNA"/>
</dbReference>
<dbReference type="Proteomes" id="UP001303115">
    <property type="component" value="Unassembled WGS sequence"/>
</dbReference>
<comment type="subunit">
    <text evidence="4 14">Interacts with the MHF histone-fold complex to form the FANCM-MHF complex.</text>
</comment>
<keyword evidence="9" id="KW-0067">ATP-binding</keyword>
<keyword evidence="7" id="KW-0378">Hydrolase</keyword>
<feature type="compositionally biased region" description="Basic residues" evidence="15">
    <location>
        <begin position="728"/>
        <end position="737"/>
    </location>
</feature>
<feature type="compositionally biased region" description="Basic and acidic residues" evidence="15">
    <location>
        <begin position="968"/>
        <end position="985"/>
    </location>
</feature>